<name>A0A9D1KSX6_9FLAO</name>
<dbReference type="Proteomes" id="UP000824161">
    <property type="component" value="Unassembled WGS sequence"/>
</dbReference>
<evidence type="ECO:0000313" key="5">
    <source>
        <dbReference type="EMBL" id="HIT98256.1"/>
    </source>
</evidence>
<keyword evidence="3" id="KW-0028">Amino-acid biosynthesis</keyword>
<comment type="caution">
    <text evidence="3">Lacks conserved residue(s) required for the propagation of feature annotation.</text>
</comment>
<protein>
    <recommendedName>
        <fullName evidence="3 4">Diaminopimelate epimerase</fullName>
        <shortName evidence="3">DAP epimerase</shortName>
        <ecNumber evidence="3 4">5.1.1.7</ecNumber>
    </recommendedName>
    <alternativeName>
        <fullName evidence="3">PLP-independent amino acid racemase</fullName>
    </alternativeName>
</protein>
<comment type="similarity">
    <text evidence="1 3">Belongs to the diaminopimelate epimerase family.</text>
</comment>
<feature type="active site" description="Proton donor" evidence="3">
    <location>
        <position position="75"/>
    </location>
</feature>
<feature type="binding site" evidence="3">
    <location>
        <begin position="215"/>
        <end position="216"/>
    </location>
    <ligand>
        <name>substrate</name>
    </ligand>
</feature>
<dbReference type="GO" id="GO:0005829">
    <property type="term" value="C:cytosol"/>
    <property type="evidence" value="ECO:0007669"/>
    <property type="project" value="TreeGrafter"/>
</dbReference>
<comment type="subcellular location">
    <subcellularLocation>
        <location evidence="3">Cytoplasm</location>
    </subcellularLocation>
</comment>
<keyword evidence="3" id="KW-0457">Lysine biosynthesis</keyword>
<reference evidence="5" key="1">
    <citation type="submission" date="2020-10" db="EMBL/GenBank/DDBJ databases">
        <authorList>
            <person name="Gilroy R."/>
        </authorList>
    </citation>
    <scope>NUCLEOTIDE SEQUENCE</scope>
    <source>
        <strain evidence="5">1383</strain>
    </source>
</reference>
<feature type="binding site" evidence="3">
    <location>
        <position position="186"/>
    </location>
    <ligand>
        <name>substrate</name>
    </ligand>
</feature>
<comment type="caution">
    <text evidence="5">The sequence shown here is derived from an EMBL/GenBank/DDBJ whole genome shotgun (WGS) entry which is preliminary data.</text>
</comment>
<dbReference type="HAMAP" id="MF_00197">
    <property type="entry name" value="DAP_epimerase"/>
    <property type="match status" value="1"/>
</dbReference>
<feature type="site" description="Could be important to modulate the pK values of the two catalytic cysteine residues" evidence="3">
    <location>
        <position position="204"/>
    </location>
</feature>
<keyword evidence="2 3" id="KW-0413">Isomerase</keyword>
<dbReference type="AlphaFoldDB" id="A0A9D1KSX6"/>
<keyword evidence="3" id="KW-0963">Cytoplasm</keyword>
<evidence type="ECO:0000313" key="6">
    <source>
        <dbReference type="Proteomes" id="UP000824161"/>
    </source>
</evidence>
<feature type="active site" description="Proton acceptor" evidence="3">
    <location>
        <position position="214"/>
    </location>
</feature>
<dbReference type="GO" id="GO:0008837">
    <property type="term" value="F:diaminopimelate epimerase activity"/>
    <property type="evidence" value="ECO:0007669"/>
    <property type="project" value="UniProtKB-UniRule"/>
</dbReference>
<feature type="binding site" evidence="3">
    <location>
        <begin position="76"/>
        <end position="77"/>
    </location>
    <ligand>
        <name>substrate</name>
    </ligand>
</feature>
<dbReference type="PANTHER" id="PTHR31689">
    <property type="entry name" value="DIAMINOPIMELATE EPIMERASE, CHLOROPLASTIC"/>
    <property type="match status" value="1"/>
</dbReference>
<gene>
    <name evidence="3" type="primary">dapF</name>
    <name evidence="5" type="ORF">IAC44_05380</name>
</gene>
<evidence type="ECO:0000256" key="4">
    <source>
        <dbReference type="NCBIfam" id="TIGR00652"/>
    </source>
</evidence>
<sequence length="278" mass="30028">MNIPFYKYQGAGNDFVMIDARTTPFAPRQELVERMCHRRYGIGADGLIVLAGDADPEVDFSMDYFNSDGRRSTMCGNGGRCIAALARDLGIGTEQGVRFRAPDGLHRAFFEGGLVRLGMNDVPTVQLLEKESLPCGDIRPRWACFLDTGSPHCVVGLDDGLEAIDLVHWGRALRYGAMFAHRGGTNVDFVQVSAEGVVQLRTYERGVEDETLACGTGAVASAIAVHRMGETTGGSVPVKALGGDLTVDFHAAPQGSYTQVWLTGGAQRVFSGIFYMPQ</sequence>
<comment type="function">
    <text evidence="3">Catalyzes the stereoinversion of LL-2,6-diaminopimelate (L,L-DAP) to meso-diaminopimelate (meso-DAP), a precursor of L-lysine and an essential component of the bacterial peptidoglycan.</text>
</comment>
<evidence type="ECO:0000256" key="1">
    <source>
        <dbReference type="ARBA" id="ARBA00010219"/>
    </source>
</evidence>
<dbReference type="GO" id="GO:0009089">
    <property type="term" value="P:lysine biosynthetic process via diaminopimelate"/>
    <property type="evidence" value="ECO:0007669"/>
    <property type="project" value="UniProtKB-UniRule"/>
</dbReference>
<dbReference type="NCBIfam" id="TIGR00652">
    <property type="entry name" value="DapF"/>
    <property type="match status" value="1"/>
</dbReference>
<proteinExistence type="inferred from homology"/>
<dbReference type="Pfam" id="PF01678">
    <property type="entry name" value="DAP_epimerase"/>
    <property type="match status" value="2"/>
</dbReference>
<dbReference type="EC" id="5.1.1.7" evidence="3 4"/>
<dbReference type="EMBL" id="DVLY01000135">
    <property type="protein sequence ID" value="HIT98256.1"/>
    <property type="molecule type" value="Genomic_DNA"/>
</dbReference>
<dbReference type="Gene3D" id="3.10.310.10">
    <property type="entry name" value="Diaminopimelate Epimerase, Chain A, domain 1"/>
    <property type="match status" value="2"/>
</dbReference>
<evidence type="ECO:0000256" key="3">
    <source>
        <dbReference type="HAMAP-Rule" id="MF_00197"/>
    </source>
</evidence>
<feature type="site" description="Could be important to modulate the pK values of the two catalytic cysteine residues" evidence="3">
    <location>
        <position position="152"/>
    </location>
</feature>
<dbReference type="PANTHER" id="PTHR31689:SF0">
    <property type="entry name" value="DIAMINOPIMELATE EPIMERASE"/>
    <property type="match status" value="1"/>
</dbReference>
<organism evidence="5 6">
    <name type="scientific">Candidatus Merdimorpha stercoravium</name>
    <dbReference type="NCBI Taxonomy" id="2840863"/>
    <lineage>
        <taxon>Bacteria</taxon>
        <taxon>Pseudomonadati</taxon>
        <taxon>Bacteroidota</taxon>
        <taxon>Flavobacteriia</taxon>
        <taxon>Flavobacteriales</taxon>
        <taxon>Candidatus Merdimorpha</taxon>
    </lineage>
</organism>
<comment type="catalytic activity">
    <reaction evidence="3">
        <text>(2S,6S)-2,6-diaminopimelate = meso-2,6-diaminopimelate</text>
        <dbReference type="Rhea" id="RHEA:15393"/>
        <dbReference type="ChEBI" id="CHEBI:57609"/>
        <dbReference type="ChEBI" id="CHEBI:57791"/>
        <dbReference type="EC" id="5.1.1.7"/>
    </reaction>
</comment>
<dbReference type="InterPro" id="IPR001653">
    <property type="entry name" value="DAP_epimerase_DapF"/>
</dbReference>
<feature type="binding site" evidence="3">
    <location>
        <begin position="204"/>
        <end position="205"/>
    </location>
    <ligand>
        <name>substrate</name>
    </ligand>
</feature>
<evidence type="ECO:0000256" key="2">
    <source>
        <dbReference type="ARBA" id="ARBA00023235"/>
    </source>
</evidence>
<accession>A0A9D1KSX6</accession>
<feature type="binding site" evidence="3">
    <location>
        <position position="66"/>
    </location>
    <ligand>
        <name>substrate</name>
    </ligand>
</feature>
<comment type="pathway">
    <text evidence="3">Amino-acid biosynthesis; L-lysine biosynthesis via DAP pathway; DL-2,6-diaminopimelate from LL-2,6-diaminopimelate: step 1/1.</text>
</comment>
<feature type="binding site" evidence="3">
    <location>
        <position position="13"/>
    </location>
    <ligand>
        <name>substrate</name>
    </ligand>
</feature>
<reference evidence="5" key="2">
    <citation type="journal article" date="2021" name="PeerJ">
        <title>Extensive microbial diversity within the chicken gut microbiome revealed by metagenomics and culture.</title>
        <authorList>
            <person name="Gilroy R."/>
            <person name="Ravi A."/>
            <person name="Getino M."/>
            <person name="Pursley I."/>
            <person name="Horton D.L."/>
            <person name="Alikhan N.F."/>
            <person name="Baker D."/>
            <person name="Gharbi K."/>
            <person name="Hall N."/>
            <person name="Watson M."/>
            <person name="Adriaenssens E.M."/>
            <person name="Foster-Nyarko E."/>
            <person name="Jarju S."/>
            <person name="Secka A."/>
            <person name="Antonio M."/>
            <person name="Oren A."/>
            <person name="Chaudhuri R.R."/>
            <person name="La Ragione R."/>
            <person name="Hildebrand F."/>
            <person name="Pallen M.J."/>
        </authorList>
    </citation>
    <scope>NUCLEOTIDE SEQUENCE</scope>
    <source>
        <strain evidence="5">1383</strain>
    </source>
</reference>
<dbReference type="SUPFAM" id="SSF54506">
    <property type="entry name" value="Diaminopimelate epimerase-like"/>
    <property type="match status" value="2"/>
</dbReference>
<comment type="subunit">
    <text evidence="3">Homodimer.</text>
</comment>